<feature type="transmembrane region" description="Helical" evidence="1">
    <location>
        <begin position="142"/>
        <end position="161"/>
    </location>
</feature>
<feature type="transmembrane region" description="Helical" evidence="1">
    <location>
        <begin position="119"/>
        <end position="136"/>
    </location>
</feature>
<feature type="transmembrane region" description="Helical" evidence="1">
    <location>
        <begin position="223"/>
        <end position="243"/>
    </location>
</feature>
<keyword evidence="1" id="KW-0812">Transmembrane</keyword>
<sequence length="245" mass="26147">MSDALAPSAAPPVSPLAPTPFLASWREFAAYLRRPVHQVPGSLKAPGAWRAFGALWLLDVVGLVVLLVVLTLYMKVTGLPGPDAFDQVPREWLVPLVVLAAPVIEETVFRGWLAGRPRALWLLGGLAALALAAMLLADGTPLRLAVVGLVLLAMPLGWYLLRKRAAPGWFGRFFPVIFWGTALVFGLVHLSNYPSPGLLALPLILPQVWAGLVFGFMRMRLGLAAAMLAHAGANALAVAPTFLGL</sequence>
<feature type="transmembrane region" description="Helical" evidence="1">
    <location>
        <begin position="197"/>
        <end position="216"/>
    </location>
</feature>
<name>A0ABU8S9R7_9SPHN</name>
<accession>A0ABU8S9R7</accession>
<dbReference type="Pfam" id="PF02517">
    <property type="entry name" value="Rce1-like"/>
    <property type="match status" value="2"/>
</dbReference>
<protein>
    <submittedName>
        <fullName evidence="3">CPBP family glutamic-type intramembrane protease</fullName>
        <ecNumber evidence="3">3.4.-.-</ecNumber>
    </submittedName>
</protein>
<keyword evidence="3" id="KW-0378">Hydrolase</keyword>
<evidence type="ECO:0000313" key="3">
    <source>
        <dbReference type="EMBL" id="MEJ6010699.1"/>
    </source>
</evidence>
<feature type="transmembrane region" description="Helical" evidence="1">
    <location>
        <begin position="173"/>
        <end position="191"/>
    </location>
</feature>
<evidence type="ECO:0000256" key="1">
    <source>
        <dbReference type="SAM" id="Phobius"/>
    </source>
</evidence>
<feature type="transmembrane region" description="Helical" evidence="1">
    <location>
        <begin position="92"/>
        <end position="112"/>
    </location>
</feature>
<dbReference type="EC" id="3.4.-.-" evidence="3"/>
<evidence type="ECO:0000313" key="4">
    <source>
        <dbReference type="Proteomes" id="UP001379235"/>
    </source>
</evidence>
<evidence type="ECO:0000259" key="2">
    <source>
        <dbReference type="Pfam" id="PF02517"/>
    </source>
</evidence>
<proteinExistence type="predicted"/>
<keyword evidence="1" id="KW-1133">Transmembrane helix</keyword>
<organism evidence="3 4">
    <name type="scientific">Novosphingobium aquae</name>
    <dbReference type="NCBI Taxonomy" id="3133435"/>
    <lineage>
        <taxon>Bacteria</taxon>
        <taxon>Pseudomonadati</taxon>
        <taxon>Pseudomonadota</taxon>
        <taxon>Alphaproteobacteria</taxon>
        <taxon>Sphingomonadales</taxon>
        <taxon>Sphingomonadaceae</taxon>
        <taxon>Novosphingobium</taxon>
    </lineage>
</organism>
<dbReference type="EMBL" id="JBBHJY010000006">
    <property type="protein sequence ID" value="MEJ6010699.1"/>
    <property type="molecule type" value="Genomic_DNA"/>
</dbReference>
<reference evidence="3 4" key="1">
    <citation type="submission" date="2024-03" db="EMBL/GenBank/DDBJ databases">
        <authorList>
            <person name="Jo J.-H."/>
        </authorList>
    </citation>
    <scope>NUCLEOTIDE SEQUENCE [LARGE SCALE GENOMIC DNA]</scope>
    <source>
        <strain evidence="3 4">AS3R-12</strain>
    </source>
</reference>
<dbReference type="GO" id="GO:0006508">
    <property type="term" value="P:proteolysis"/>
    <property type="evidence" value="ECO:0007669"/>
    <property type="project" value="UniProtKB-KW"/>
</dbReference>
<feature type="domain" description="CAAX prenyl protease 2/Lysostaphin resistance protein A-like" evidence="2">
    <location>
        <begin position="92"/>
        <end position="164"/>
    </location>
</feature>
<keyword evidence="3" id="KW-0645">Protease</keyword>
<dbReference type="InterPro" id="IPR003675">
    <property type="entry name" value="Rce1/LyrA-like_dom"/>
</dbReference>
<comment type="caution">
    <text evidence="3">The sequence shown here is derived from an EMBL/GenBank/DDBJ whole genome shotgun (WGS) entry which is preliminary data.</text>
</comment>
<keyword evidence="1" id="KW-0472">Membrane</keyword>
<feature type="transmembrane region" description="Helical" evidence="1">
    <location>
        <begin position="51"/>
        <end position="72"/>
    </location>
</feature>
<dbReference type="GO" id="GO:0008233">
    <property type="term" value="F:peptidase activity"/>
    <property type="evidence" value="ECO:0007669"/>
    <property type="project" value="UniProtKB-KW"/>
</dbReference>
<gene>
    <name evidence="3" type="ORF">WG900_12320</name>
</gene>
<dbReference type="RefSeq" id="WP_339967481.1">
    <property type="nucleotide sequence ID" value="NZ_JBBHJY010000006.1"/>
</dbReference>
<keyword evidence="4" id="KW-1185">Reference proteome</keyword>
<dbReference type="Proteomes" id="UP001379235">
    <property type="component" value="Unassembled WGS sequence"/>
</dbReference>
<feature type="domain" description="CAAX prenyl protease 2/Lysostaphin resistance protein A-like" evidence="2">
    <location>
        <begin position="170"/>
        <end position="236"/>
    </location>
</feature>